<keyword evidence="10" id="KW-1185">Reference proteome</keyword>
<dbReference type="OrthoDB" id="9812702at2"/>
<keyword evidence="5 8" id="KW-0687">Ribonucleoprotein</keyword>
<evidence type="ECO:0000313" key="10">
    <source>
        <dbReference type="Proteomes" id="UP000243819"/>
    </source>
</evidence>
<organism evidence="9 10">
    <name type="scientific">Anaerobranca gottschalkii DSM 13577</name>
    <dbReference type="NCBI Taxonomy" id="1120990"/>
    <lineage>
        <taxon>Bacteria</taxon>
        <taxon>Bacillati</taxon>
        <taxon>Bacillota</taxon>
        <taxon>Clostridia</taxon>
        <taxon>Eubacteriales</taxon>
        <taxon>Proteinivoracaceae</taxon>
        <taxon>Anaerobranca</taxon>
    </lineage>
</organism>
<evidence type="ECO:0000256" key="6">
    <source>
        <dbReference type="ARBA" id="ARBA00035104"/>
    </source>
</evidence>
<dbReference type="PANTHER" id="PTHR21011:SF1">
    <property type="entry name" value="SMALL RIBOSOMAL SUBUNIT PROTEIN BS6M"/>
    <property type="match status" value="1"/>
</dbReference>
<keyword evidence="3 8" id="KW-0694">RNA-binding</keyword>
<dbReference type="GO" id="GO:0006412">
    <property type="term" value="P:translation"/>
    <property type="evidence" value="ECO:0007669"/>
    <property type="project" value="UniProtKB-UniRule"/>
</dbReference>
<evidence type="ECO:0000256" key="4">
    <source>
        <dbReference type="ARBA" id="ARBA00022980"/>
    </source>
</evidence>
<dbReference type="Gene3D" id="3.30.70.60">
    <property type="match status" value="1"/>
</dbReference>
<dbReference type="Proteomes" id="UP000243819">
    <property type="component" value="Unassembled WGS sequence"/>
</dbReference>
<dbReference type="SUPFAM" id="SSF54995">
    <property type="entry name" value="Ribosomal protein S6"/>
    <property type="match status" value="1"/>
</dbReference>
<dbReference type="RefSeq" id="WP_091351254.1">
    <property type="nucleotide sequence ID" value="NZ_FOIF01000048.1"/>
</dbReference>
<dbReference type="AlphaFoldDB" id="A0A1I0BSU0"/>
<dbReference type="PROSITE" id="PS01048">
    <property type="entry name" value="RIBOSOMAL_S6"/>
    <property type="match status" value="1"/>
</dbReference>
<dbReference type="InterPro" id="IPR020815">
    <property type="entry name" value="Ribosomal_bS6_CS"/>
</dbReference>
<name>A0A1I0BSU0_9FIRM</name>
<dbReference type="STRING" id="1120990.SAMN03080614_104814"/>
<dbReference type="GO" id="GO:0003735">
    <property type="term" value="F:structural constituent of ribosome"/>
    <property type="evidence" value="ECO:0007669"/>
    <property type="project" value="InterPro"/>
</dbReference>
<comment type="function">
    <text evidence="6 8">Binds together with bS18 to 16S ribosomal RNA.</text>
</comment>
<dbReference type="HAMAP" id="MF_00360">
    <property type="entry name" value="Ribosomal_bS6"/>
    <property type="match status" value="1"/>
</dbReference>
<dbReference type="InterPro" id="IPR020814">
    <property type="entry name" value="Ribosomal_S6_plastid/chlpt"/>
</dbReference>
<keyword evidence="2 8" id="KW-0699">rRNA-binding</keyword>
<dbReference type="GO" id="GO:0005840">
    <property type="term" value="C:ribosome"/>
    <property type="evidence" value="ECO:0007669"/>
    <property type="project" value="UniProtKB-KW"/>
</dbReference>
<evidence type="ECO:0000256" key="7">
    <source>
        <dbReference type="ARBA" id="ARBA00035294"/>
    </source>
</evidence>
<dbReference type="Pfam" id="PF01250">
    <property type="entry name" value="Ribosomal_S6"/>
    <property type="match status" value="1"/>
</dbReference>
<dbReference type="GO" id="GO:1990904">
    <property type="term" value="C:ribonucleoprotein complex"/>
    <property type="evidence" value="ECO:0007669"/>
    <property type="project" value="UniProtKB-KW"/>
</dbReference>
<gene>
    <name evidence="8" type="primary">rpsF</name>
    <name evidence="9" type="ORF">SAMN03080614_104814</name>
</gene>
<dbReference type="InterPro" id="IPR014717">
    <property type="entry name" value="Transl_elong_EF1B/ribsomal_bS6"/>
</dbReference>
<keyword evidence="4 8" id="KW-0689">Ribosomal protein</keyword>
<evidence type="ECO:0000256" key="5">
    <source>
        <dbReference type="ARBA" id="ARBA00023274"/>
    </source>
</evidence>
<dbReference type="InterPro" id="IPR000529">
    <property type="entry name" value="Ribosomal_bS6"/>
</dbReference>
<proteinExistence type="inferred from homology"/>
<evidence type="ECO:0000313" key="9">
    <source>
        <dbReference type="EMBL" id="SET10115.1"/>
    </source>
</evidence>
<dbReference type="EMBL" id="FOIF01000048">
    <property type="protein sequence ID" value="SET10115.1"/>
    <property type="molecule type" value="Genomic_DNA"/>
</dbReference>
<comment type="similarity">
    <text evidence="1 8">Belongs to the bacterial ribosomal protein bS6 family.</text>
</comment>
<dbReference type="CDD" id="cd00473">
    <property type="entry name" value="bS6"/>
    <property type="match status" value="1"/>
</dbReference>
<dbReference type="NCBIfam" id="TIGR00166">
    <property type="entry name" value="S6"/>
    <property type="match status" value="1"/>
</dbReference>
<dbReference type="InterPro" id="IPR035980">
    <property type="entry name" value="Ribosomal_bS6_sf"/>
</dbReference>
<sequence length="94" mass="10755">MTKYELVFIVNPELEQEAIQALIEKFNGIITNQGGTVDEVNEWGKKRLAYEINNKKEGYYVLVNFTGNGQVVDELDRILKITDGILRHMIVKKG</sequence>
<accession>A0A1I0BSU0</accession>
<dbReference type="FunFam" id="3.30.70.60:FF:000002">
    <property type="entry name" value="30S ribosomal protein S6"/>
    <property type="match status" value="1"/>
</dbReference>
<evidence type="ECO:0000256" key="8">
    <source>
        <dbReference type="HAMAP-Rule" id="MF_00360"/>
    </source>
</evidence>
<dbReference type="GO" id="GO:0005737">
    <property type="term" value="C:cytoplasm"/>
    <property type="evidence" value="ECO:0007669"/>
    <property type="project" value="UniProtKB-ARBA"/>
</dbReference>
<protein>
    <recommendedName>
        <fullName evidence="7 8">Small ribosomal subunit protein bS6</fullName>
    </recommendedName>
</protein>
<evidence type="ECO:0000256" key="2">
    <source>
        <dbReference type="ARBA" id="ARBA00022730"/>
    </source>
</evidence>
<reference evidence="10" key="1">
    <citation type="submission" date="2016-10" db="EMBL/GenBank/DDBJ databases">
        <authorList>
            <person name="Varghese N."/>
            <person name="Submissions S."/>
        </authorList>
    </citation>
    <scope>NUCLEOTIDE SEQUENCE [LARGE SCALE GENOMIC DNA]</scope>
    <source>
        <strain evidence="10">DSM 13577</strain>
    </source>
</reference>
<dbReference type="GO" id="GO:0070181">
    <property type="term" value="F:small ribosomal subunit rRNA binding"/>
    <property type="evidence" value="ECO:0007669"/>
    <property type="project" value="TreeGrafter"/>
</dbReference>
<evidence type="ECO:0000256" key="3">
    <source>
        <dbReference type="ARBA" id="ARBA00022884"/>
    </source>
</evidence>
<evidence type="ECO:0000256" key="1">
    <source>
        <dbReference type="ARBA" id="ARBA00009512"/>
    </source>
</evidence>
<dbReference type="PANTHER" id="PTHR21011">
    <property type="entry name" value="MITOCHONDRIAL 28S RIBOSOMAL PROTEIN S6"/>
    <property type="match status" value="1"/>
</dbReference>